<keyword evidence="2" id="KW-1185">Reference proteome</keyword>
<comment type="caution">
    <text evidence="1">The sequence shown here is derived from an EMBL/GenBank/DDBJ whole genome shotgun (WGS) entry which is preliminary data.</text>
</comment>
<reference evidence="1 2" key="1">
    <citation type="journal article" date="2019" name="Int. J. Syst. Evol. Microbiol.">
        <title>The Global Catalogue of Microorganisms (GCM) 10K type strain sequencing project: providing services to taxonomists for standard genome sequencing and annotation.</title>
        <authorList>
            <consortium name="The Broad Institute Genomics Platform"/>
            <consortium name="The Broad Institute Genome Sequencing Center for Infectious Disease"/>
            <person name="Wu L."/>
            <person name="Ma J."/>
        </authorList>
    </citation>
    <scope>NUCLEOTIDE SEQUENCE [LARGE SCALE GENOMIC DNA]</scope>
    <source>
        <strain evidence="1 2">JCM 13002</strain>
    </source>
</reference>
<name>A0ABN1U6Q8_9ACTN</name>
<dbReference type="Gene3D" id="3.30.420.40">
    <property type="match status" value="1"/>
</dbReference>
<dbReference type="Proteomes" id="UP001499987">
    <property type="component" value="Unassembled WGS sequence"/>
</dbReference>
<accession>A0ABN1U6Q8</accession>
<evidence type="ECO:0000313" key="1">
    <source>
        <dbReference type="EMBL" id="GAA1124891.1"/>
    </source>
</evidence>
<evidence type="ECO:0008006" key="3">
    <source>
        <dbReference type="Google" id="ProtNLM"/>
    </source>
</evidence>
<sequence length="120" mass="11989">MYGEPPVRLARLAPLVLDAATAGEDEAQRLVDEAAGHLLATLETVRPAGSARPVVLAGGVLGPDTPLADAVRAGVVARWPAAEVRTAGSTAGAAAWLAARTLGPGAATEDLHRTLVAPGA</sequence>
<evidence type="ECO:0000313" key="2">
    <source>
        <dbReference type="Proteomes" id="UP001499987"/>
    </source>
</evidence>
<dbReference type="InterPro" id="IPR043129">
    <property type="entry name" value="ATPase_NBD"/>
</dbReference>
<proteinExistence type="predicted"/>
<dbReference type="RefSeq" id="WP_344628209.1">
    <property type="nucleotide sequence ID" value="NZ_BAAALD010000148.1"/>
</dbReference>
<protein>
    <recommendedName>
        <fullName evidence="3">ATPase BadF/BadG/BcrA/BcrD type domain-containing protein</fullName>
    </recommendedName>
</protein>
<dbReference type="EMBL" id="BAAALD010000148">
    <property type="protein sequence ID" value="GAA1124891.1"/>
    <property type="molecule type" value="Genomic_DNA"/>
</dbReference>
<gene>
    <name evidence="1" type="ORF">GCM10009663_74670</name>
</gene>
<dbReference type="SUPFAM" id="SSF53067">
    <property type="entry name" value="Actin-like ATPase domain"/>
    <property type="match status" value="1"/>
</dbReference>
<organism evidence="1 2">
    <name type="scientific">Kitasatospora arboriphila</name>
    <dbReference type="NCBI Taxonomy" id="258052"/>
    <lineage>
        <taxon>Bacteria</taxon>
        <taxon>Bacillati</taxon>
        <taxon>Actinomycetota</taxon>
        <taxon>Actinomycetes</taxon>
        <taxon>Kitasatosporales</taxon>
        <taxon>Streptomycetaceae</taxon>
        <taxon>Kitasatospora</taxon>
    </lineage>
</organism>